<dbReference type="AlphaFoldDB" id="A0A9W6BVC6"/>
<evidence type="ECO:0000256" key="9">
    <source>
        <dbReference type="SAM" id="Phobius"/>
    </source>
</evidence>
<evidence type="ECO:0000256" key="6">
    <source>
        <dbReference type="ARBA" id="ARBA00023136"/>
    </source>
</evidence>
<keyword evidence="5 9" id="KW-1133">Transmembrane helix</keyword>
<dbReference type="PANTHER" id="PTHR13533:SF1">
    <property type="entry name" value="N-ACETYLNEURAMINATE 9-O-ACETYLTRANSFERASE"/>
    <property type="match status" value="1"/>
</dbReference>
<feature type="transmembrane region" description="Helical" evidence="9">
    <location>
        <begin position="6"/>
        <end position="29"/>
    </location>
</feature>
<evidence type="ECO:0000259" key="10">
    <source>
        <dbReference type="Pfam" id="PF07779"/>
    </source>
</evidence>
<evidence type="ECO:0000256" key="1">
    <source>
        <dbReference type="ARBA" id="ARBA00004141"/>
    </source>
</evidence>
<feature type="transmembrane region" description="Helical" evidence="9">
    <location>
        <begin position="396"/>
        <end position="416"/>
    </location>
</feature>
<evidence type="ECO:0000313" key="11">
    <source>
        <dbReference type="EMBL" id="GLC58743.1"/>
    </source>
</evidence>
<feature type="transmembrane region" description="Helical" evidence="9">
    <location>
        <begin position="534"/>
        <end position="557"/>
    </location>
</feature>
<feature type="transmembrane region" description="Helical" evidence="9">
    <location>
        <begin position="309"/>
        <end position="333"/>
    </location>
</feature>
<evidence type="ECO:0000256" key="7">
    <source>
        <dbReference type="ARBA" id="ARBA00023180"/>
    </source>
</evidence>
<feature type="transmembrane region" description="Helical" evidence="9">
    <location>
        <begin position="277"/>
        <end position="297"/>
    </location>
</feature>
<dbReference type="Proteomes" id="UP001165080">
    <property type="component" value="Unassembled WGS sequence"/>
</dbReference>
<feature type="transmembrane region" description="Helical" evidence="9">
    <location>
        <begin position="457"/>
        <end position="477"/>
    </location>
</feature>
<dbReference type="PANTHER" id="PTHR13533">
    <property type="entry name" value="N-ACETYLNEURAMINATE 9-O-ACETYLTRANSFERASE"/>
    <property type="match status" value="1"/>
</dbReference>
<feature type="compositionally biased region" description="Basic and acidic residues" evidence="8">
    <location>
        <begin position="52"/>
        <end position="66"/>
    </location>
</feature>
<sequence>MAFLTAAISSGQVTFLISFLWSLIAWLYAEFLHSLRGSPQLEGSDTVDEESHDPKLQKPLQPHEDDGAAAAANGAAAGGAEDPNDGAKPDGDVLSSSGGSGGLGGMLDSMARSGLVSCLLLRPRALVQQRLVLRQVVEFGALMAWYFVADRTTLVPHGDKSYSRDVFVFLFAALTAVAVGTSLRAFKIPLLLNRPQTEEWKGWMQVLFLLYHYFEAREVYNAIRIFIAAYVWMTGFGNFSYYYKTGDFCIGRFVQMLWRLNFLVFFACVVLRNSYMLYYICPMHTIFTVFVYGALAIAPQLNNHHGWLLVKILLCAAFIFVTWDIKPVFYVLWSPLKFLLGYSDPRNPTDDVLHEWYFRSGLDRYIWVYGMLCALMHPKASSLLKRIDDLPALRRHTVRALVLAACGVAGYVYYITIYVRPKYEYNQVHPYTSWIPITLWIIVRNMTPGLRTFSLRLYGWLGCITLETYISQFHIWMKTDVPDGQPRSLLVLLPGYPLLNFAAVTALYVLVSHRLFDLTNSLKSVAVPHSNNGLLLRNLIMMAAGGTLLWCAVSALYSTTSRLWS</sequence>
<keyword evidence="7" id="KW-0325">Glycoprotein</keyword>
<keyword evidence="6 9" id="KW-0472">Membrane</keyword>
<feature type="transmembrane region" description="Helical" evidence="9">
    <location>
        <begin position="220"/>
        <end position="241"/>
    </location>
</feature>
<evidence type="ECO:0000256" key="4">
    <source>
        <dbReference type="ARBA" id="ARBA00022692"/>
    </source>
</evidence>
<name>A0A9W6BVC6_9CHLO</name>
<dbReference type="Pfam" id="PF07779">
    <property type="entry name" value="Cas1_AcylT"/>
    <property type="match status" value="1"/>
</dbReference>
<evidence type="ECO:0000256" key="3">
    <source>
        <dbReference type="ARBA" id="ARBA00022679"/>
    </source>
</evidence>
<keyword evidence="12" id="KW-1185">Reference proteome</keyword>
<dbReference type="OrthoDB" id="1932925at2759"/>
<dbReference type="GO" id="GO:0005794">
    <property type="term" value="C:Golgi apparatus"/>
    <property type="evidence" value="ECO:0007669"/>
    <property type="project" value="UniProtKB-ARBA"/>
</dbReference>
<organism evidence="11 12">
    <name type="scientific">Pleodorina starrii</name>
    <dbReference type="NCBI Taxonomy" id="330485"/>
    <lineage>
        <taxon>Eukaryota</taxon>
        <taxon>Viridiplantae</taxon>
        <taxon>Chlorophyta</taxon>
        <taxon>core chlorophytes</taxon>
        <taxon>Chlorophyceae</taxon>
        <taxon>CS clade</taxon>
        <taxon>Chlamydomonadales</taxon>
        <taxon>Volvocaceae</taxon>
        <taxon>Pleodorina</taxon>
    </lineage>
</organism>
<evidence type="ECO:0000256" key="2">
    <source>
        <dbReference type="ARBA" id="ARBA00010666"/>
    </source>
</evidence>
<dbReference type="GO" id="GO:0016407">
    <property type="term" value="F:acetyltransferase activity"/>
    <property type="evidence" value="ECO:0007669"/>
    <property type="project" value="TreeGrafter"/>
</dbReference>
<feature type="domain" description="Cas1p 10 TM acyl transferase" evidence="10">
    <location>
        <begin position="130"/>
        <end position="534"/>
    </location>
</feature>
<comment type="subcellular location">
    <subcellularLocation>
        <location evidence="1">Membrane</location>
        <topology evidence="1">Multi-pass membrane protein</topology>
    </subcellularLocation>
</comment>
<keyword evidence="3" id="KW-0808">Transferase</keyword>
<proteinExistence type="inferred from homology"/>
<feature type="transmembrane region" description="Helical" evidence="9">
    <location>
        <begin position="489"/>
        <end position="513"/>
    </location>
</feature>
<feature type="compositionally biased region" description="Low complexity" evidence="8">
    <location>
        <begin position="68"/>
        <end position="81"/>
    </location>
</feature>
<protein>
    <recommendedName>
        <fullName evidence="10">Cas1p 10 TM acyl transferase domain-containing protein</fullName>
    </recommendedName>
</protein>
<comment type="caution">
    <text evidence="11">The sequence shown here is derived from an EMBL/GenBank/DDBJ whole genome shotgun (WGS) entry which is preliminary data.</text>
</comment>
<gene>
    <name evidence="11" type="primary">PLEST006925</name>
    <name evidence="11" type="ORF">PLESTB_001396100</name>
</gene>
<comment type="similarity">
    <text evidence="2">Belongs to the PC-esterase family. CASD1 subfamily.</text>
</comment>
<evidence type="ECO:0000313" key="12">
    <source>
        <dbReference type="Proteomes" id="UP001165080"/>
    </source>
</evidence>
<feature type="transmembrane region" description="Helical" evidence="9">
    <location>
        <begin position="168"/>
        <end position="186"/>
    </location>
</feature>
<dbReference type="GO" id="GO:0010411">
    <property type="term" value="P:xyloglucan metabolic process"/>
    <property type="evidence" value="ECO:0007669"/>
    <property type="project" value="TreeGrafter"/>
</dbReference>
<feature type="region of interest" description="Disordered" evidence="8">
    <location>
        <begin position="41"/>
        <end position="95"/>
    </location>
</feature>
<feature type="transmembrane region" description="Helical" evidence="9">
    <location>
        <begin position="253"/>
        <end position="271"/>
    </location>
</feature>
<dbReference type="GO" id="GO:0045492">
    <property type="term" value="P:xylan biosynthetic process"/>
    <property type="evidence" value="ECO:0007669"/>
    <property type="project" value="UniProtKB-ARBA"/>
</dbReference>
<evidence type="ECO:0000256" key="5">
    <source>
        <dbReference type="ARBA" id="ARBA00022989"/>
    </source>
</evidence>
<evidence type="ECO:0000256" key="8">
    <source>
        <dbReference type="SAM" id="MobiDB-lite"/>
    </source>
</evidence>
<reference evidence="11 12" key="1">
    <citation type="journal article" date="2023" name="Commun. Biol.">
        <title>Reorganization of the ancestral sex-determining regions during the evolution of trioecy in Pleodorina starrii.</title>
        <authorList>
            <person name="Takahashi K."/>
            <person name="Suzuki S."/>
            <person name="Kawai-Toyooka H."/>
            <person name="Yamamoto K."/>
            <person name="Hamaji T."/>
            <person name="Ootsuki R."/>
            <person name="Yamaguchi H."/>
            <person name="Kawachi M."/>
            <person name="Higashiyama T."/>
            <person name="Nozaki H."/>
        </authorList>
    </citation>
    <scope>NUCLEOTIDE SEQUENCE [LARGE SCALE GENOMIC DNA]</scope>
    <source>
        <strain evidence="11 12">NIES-4479</strain>
    </source>
</reference>
<dbReference type="GO" id="GO:0016020">
    <property type="term" value="C:membrane"/>
    <property type="evidence" value="ECO:0007669"/>
    <property type="project" value="UniProtKB-SubCell"/>
</dbReference>
<keyword evidence="4 9" id="KW-0812">Transmembrane</keyword>
<accession>A0A9W6BVC6</accession>
<dbReference type="EMBL" id="BRXU01000024">
    <property type="protein sequence ID" value="GLC58743.1"/>
    <property type="molecule type" value="Genomic_DNA"/>
</dbReference>
<dbReference type="GO" id="GO:0009834">
    <property type="term" value="P:plant-type secondary cell wall biogenesis"/>
    <property type="evidence" value="ECO:0007669"/>
    <property type="project" value="TreeGrafter"/>
</dbReference>
<dbReference type="InterPro" id="IPR012419">
    <property type="entry name" value="Cas1_AcylTrans_dom"/>
</dbReference>